<evidence type="ECO:0000313" key="2">
    <source>
        <dbReference type="Proteomes" id="UP001162992"/>
    </source>
</evidence>
<accession>A0ACC2EEL7</accession>
<protein>
    <submittedName>
        <fullName evidence="1">Uncharacterized protein</fullName>
    </submittedName>
</protein>
<organism evidence="1 2">
    <name type="scientific">Diphasiastrum complanatum</name>
    <name type="common">Issler's clubmoss</name>
    <name type="synonym">Lycopodium complanatum</name>
    <dbReference type="NCBI Taxonomy" id="34168"/>
    <lineage>
        <taxon>Eukaryota</taxon>
        <taxon>Viridiplantae</taxon>
        <taxon>Streptophyta</taxon>
        <taxon>Embryophyta</taxon>
        <taxon>Tracheophyta</taxon>
        <taxon>Lycopodiopsida</taxon>
        <taxon>Lycopodiales</taxon>
        <taxon>Lycopodiaceae</taxon>
        <taxon>Lycopodioideae</taxon>
        <taxon>Diphasiastrum</taxon>
    </lineage>
</organism>
<comment type="caution">
    <text evidence="1">The sequence shown here is derived from an EMBL/GenBank/DDBJ whole genome shotgun (WGS) entry which is preliminary data.</text>
</comment>
<dbReference type="EMBL" id="CM055093">
    <property type="protein sequence ID" value="KAJ7564797.1"/>
    <property type="molecule type" value="Genomic_DNA"/>
</dbReference>
<sequence>MRRLLQLRQVTDSLHGVDDLSTAELQTSISESWWNKADESEVWQDWVYYSLAAAYALVAIAALVQLIRIQLRVPEYGWTTQKVFHFLNFLVSGVRAITFLFRHELQSLPEVFRSILLDLPGILFFSTYALLVLFWAEIYNQARNLPTDKFRPVFLTLNAAVYVIQILIWLIEIWKPSNTLETGSKLFFAGVFFVTAIAFLLHGGRLYFMLRRFPIESRGRQKKLREVGLVTSICFICFTIRSFMIAFSTIDKKADLDILDHPLLNVIYYVVVEIIPSALILFILRKLPPRRISPVYTTIN</sequence>
<evidence type="ECO:0000313" key="1">
    <source>
        <dbReference type="EMBL" id="KAJ7564797.1"/>
    </source>
</evidence>
<name>A0ACC2EEL7_DIPCM</name>
<dbReference type="Proteomes" id="UP001162992">
    <property type="component" value="Chromosome 2"/>
</dbReference>
<reference evidence="2" key="1">
    <citation type="journal article" date="2024" name="Proc. Natl. Acad. Sci. U.S.A.">
        <title>Extraordinary preservation of gene collinearity over three hundred million years revealed in homosporous lycophytes.</title>
        <authorList>
            <person name="Li C."/>
            <person name="Wickell D."/>
            <person name="Kuo L.Y."/>
            <person name="Chen X."/>
            <person name="Nie B."/>
            <person name="Liao X."/>
            <person name="Peng D."/>
            <person name="Ji J."/>
            <person name="Jenkins J."/>
            <person name="Williams M."/>
            <person name="Shu S."/>
            <person name="Plott C."/>
            <person name="Barry K."/>
            <person name="Rajasekar S."/>
            <person name="Grimwood J."/>
            <person name="Han X."/>
            <person name="Sun S."/>
            <person name="Hou Z."/>
            <person name="He W."/>
            <person name="Dai G."/>
            <person name="Sun C."/>
            <person name="Schmutz J."/>
            <person name="Leebens-Mack J.H."/>
            <person name="Li F.W."/>
            <person name="Wang L."/>
        </authorList>
    </citation>
    <scope>NUCLEOTIDE SEQUENCE [LARGE SCALE GENOMIC DNA]</scope>
    <source>
        <strain evidence="2">cv. PW_Plant_1</strain>
    </source>
</reference>
<proteinExistence type="predicted"/>
<gene>
    <name evidence="1" type="ORF">O6H91_02G033900</name>
</gene>
<keyword evidence="2" id="KW-1185">Reference proteome</keyword>